<dbReference type="Pfam" id="PF00294">
    <property type="entry name" value="PfkB"/>
    <property type="match status" value="1"/>
</dbReference>
<reference evidence="5 6" key="1">
    <citation type="journal article" date="2018" name="Mol. Biol. Evol.">
        <title>Broad Genomic Sampling Reveals a Smut Pathogenic Ancestry of the Fungal Clade Ustilaginomycotina.</title>
        <authorList>
            <person name="Kijpornyongpan T."/>
            <person name="Mondo S.J."/>
            <person name="Barry K."/>
            <person name="Sandor L."/>
            <person name="Lee J."/>
            <person name="Lipzen A."/>
            <person name="Pangilinan J."/>
            <person name="LaButti K."/>
            <person name="Hainaut M."/>
            <person name="Henrissat B."/>
            <person name="Grigoriev I.V."/>
            <person name="Spatafora J.W."/>
            <person name="Aime M.C."/>
        </authorList>
    </citation>
    <scope>NUCLEOTIDE SEQUENCE [LARGE SCALE GENOMIC DNA]</scope>
    <source>
        <strain evidence="5 6">MCA 4718</strain>
    </source>
</reference>
<evidence type="ECO:0000313" key="6">
    <source>
        <dbReference type="Proteomes" id="UP000245942"/>
    </source>
</evidence>
<evidence type="ECO:0000256" key="3">
    <source>
        <dbReference type="SAM" id="MobiDB-lite"/>
    </source>
</evidence>
<keyword evidence="2" id="KW-0418">Kinase</keyword>
<evidence type="ECO:0000256" key="1">
    <source>
        <dbReference type="ARBA" id="ARBA00022679"/>
    </source>
</evidence>
<dbReference type="GO" id="GO:0016301">
    <property type="term" value="F:kinase activity"/>
    <property type="evidence" value="ECO:0007669"/>
    <property type="project" value="UniProtKB-KW"/>
</dbReference>
<evidence type="ECO:0000313" key="5">
    <source>
        <dbReference type="EMBL" id="PWN18728.1"/>
    </source>
</evidence>
<dbReference type="InterPro" id="IPR029056">
    <property type="entry name" value="Ribokinase-like"/>
</dbReference>
<name>A0A316U1K2_9BASI</name>
<dbReference type="SUPFAM" id="SSF53613">
    <property type="entry name" value="Ribokinase-like"/>
    <property type="match status" value="1"/>
</dbReference>
<proteinExistence type="predicted"/>
<feature type="domain" description="Carbohydrate kinase PfkB" evidence="4">
    <location>
        <begin position="94"/>
        <end position="184"/>
    </location>
</feature>
<gene>
    <name evidence="5" type="ORF">BCV69DRAFT_61222</name>
</gene>
<feature type="region of interest" description="Disordered" evidence="3">
    <location>
        <begin position="84"/>
        <end position="110"/>
    </location>
</feature>
<dbReference type="InterPro" id="IPR002173">
    <property type="entry name" value="Carboh/pur_kinase_PfkB_CS"/>
</dbReference>
<dbReference type="Proteomes" id="UP000245942">
    <property type="component" value="Unassembled WGS sequence"/>
</dbReference>
<keyword evidence="1" id="KW-0808">Transferase</keyword>
<organism evidence="5 6">
    <name type="scientific">Pseudomicrostroma glucosiphilum</name>
    <dbReference type="NCBI Taxonomy" id="1684307"/>
    <lineage>
        <taxon>Eukaryota</taxon>
        <taxon>Fungi</taxon>
        <taxon>Dikarya</taxon>
        <taxon>Basidiomycota</taxon>
        <taxon>Ustilaginomycotina</taxon>
        <taxon>Exobasidiomycetes</taxon>
        <taxon>Microstromatales</taxon>
        <taxon>Microstromatales incertae sedis</taxon>
        <taxon>Pseudomicrostroma</taxon>
    </lineage>
</organism>
<dbReference type="Gene3D" id="3.40.1190.20">
    <property type="match status" value="1"/>
</dbReference>
<dbReference type="InterPro" id="IPR011611">
    <property type="entry name" value="PfkB_dom"/>
</dbReference>
<keyword evidence="6" id="KW-1185">Reference proteome</keyword>
<dbReference type="GeneID" id="37017127"/>
<evidence type="ECO:0000259" key="4">
    <source>
        <dbReference type="Pfam" id="PF00294"/>
    </source>
</evidence>
<evidence type="ECO:0000256" key="2">
    <source>
        <dbReference type="ARBA" id="ARBA00022777"/>
    </source>
</evidence>
<protein>
    <recommendedName>
        <fullName evidence="4">Carbohydrate kinase PfkB domain-containing protein</fullName>
    </recommendedName>
</protein>
<dbReference type="RefSeq" id="XP_025345888.1">
    <property type="nucleotide sequence ID" value="XM_025495393.1"/>
</dbReference>
<dbReference type="EMBL" id="KZ819334">
    <property type="protein sequence ID" value="PWN18728.1"/>
    <property type="molecule type" value="Genomic_DNA"/>
</dbReference>
<dbReference type="AlphaFoldDB" id="A0A316U1K2"/>
<feature type="compositionally biased region" description="Low complexity" evidence="3">
    <location>
        <begin position="98"/>
        <end position="110"/>
    </location>
</feature>
<accession>A0A316U1K2</accession>
<sequence>MVARAAHIGLISPQEVPSPPPPSLSAITTATDVASSALEVEETQKYIRALCESLTPFFGRFLVTMGERGVLSATPTSVESSMSSSRLHFTLHPSPGASSSSSSSTGVKGSKVNVVSTTGAGDTFAGAVLAGLCLCLSRSSSTTGRDTSSSASGGDRDPATLSVEALSELIQLGQRAAILTLQSQEAVAEDLGGALLGLGLQGDARSEG</sequence>
<dbReference type="PROSITE" id="PS00584">
    <property type="entry name" value="PFKB_KINASES_2"/>
    <property type="match status" value="1"/>
</dbReference>